<feature type="signal peptide" evidence="12">
    <location>
        <begin position="1"/>
        <end position="27"/>
    </location>
</feature>
<keyword evidence="9" id="KW-0892">Osteogenesis</keyword>
<keyword evidence="4" id="KW-0217">Developmental protein</keyword>
<sequence>MHHTEVTNMRSFLRFVTLCVILVVAVCYDSEESNESYEDMFFNGLRANTFMNVPGRNNRKSYQSGRKFQAELRSEICENYFHCRLLARYHGSQAAYQKYFGSRPVNNKNNNYYNGRHY</sequence>
<comment type="subcellular location">
    <subcellularLocation>
        <location evidence="1">Secreted</location>
    </subcellularLocation>
</comment>
<evidence type="ECO:0000256" key="6">
    <source>
        <dbReference type="ARBA" id="ARBA00022525"/>
    </source>
</evidence>
<accession>A0A9D3NRL7</accession>
<evidence type="ECO:0000313" key="15">
    <source>
        <dbReference type="Proteomes" id="UP000824219"/>
    </source>
</evidence>
<organism evidence="14 15">
    <name type="scientific">Hemibagrus wyckioides</name>
    <dbReference type="NCBI Taxonomy" id="337641"/>
    <lineage>
        <taxon>Eukaryota</taxon>
        <taxon>Metazoa</taxon>
        <taxon>Chordata</taxon>
        <taxon>Craniata</taxon>
        <taxon>Vertebrata</taxon>
        <taxon>Euteleostomi</taxon>
        <taxon>Actinopterygii</taxon>
        <taxon>Neopterygii</taxon>
        <taxon>Teleostei</taxon>
        <taxon>Ostariophysi</taxon>
        <taxon>Siluriformes</taxon>
        <taxon>Bagridae</taxon>
        <taxon>Hemibagrus</taxon>
    </lineage>
</organism>
<evidence type="ECO:0000256" key="2">
    <source>
        <dbReference type="ARBA" id="ARBA00008850"/>
    </source>
</evidence>
<dbReference type="Pfam" id="PF25890">
    <property type="entry name" value="BGLAP_C"/>
    <property type="match status" value="1"/>
</dbReference>
<keyword evidence="7" id="KW-0597">Phosphoprotein</keyword>
<dbReference type="OrthoDB" id="8958520at2759"/>
<feature type="domain" description="Gla" evidence="13">
    <location>
        <begin position="69"/>
        <end position="101"/>
    </location>
</feature>
<dbReference type="GO" id="GO:0001503">
    <property type="term" value="P:ossification"/>
    <property type="evidence" value="ECO:0007669"/>
    <property type="project" value="UniProtKB-KW"/>
</dbReference>
<evidence type="ECO:0000256" key="10">
    <source>
        <dbReference type="ARBA" id="ARBA00023157"/>
    </source>
</evidence>
<evidence type="ECO:0000259" key="13">
    <source>
        <dbReference type="PROSITE" id="PS50998"/>
    </source>
</evidence>
<evidence type="ECO:0000256" key="4">
    <source>
        <dbReference type="ARBA" id="ARBA00022473"/>
    </source>
</evidence>
<comment type="similarity">
    <text evidence="2">Belongs to the osteocalcin/matrix Gla protein family.</text>
</comment>
<evidence type="ECO:0000313" key="14">
    <source>
        <dbReference type="EMBL" id="KAG7326038.1"/>
    </source>
</evidence>
<dbReference type="GO" id="GO:0031012">
    <property type="term" value="C:extracellular matrix"/>
    <property type="evidence" value="ECO:0007669"/>
    <property type="project" value="InterPro"/>
</dbReference>
<evidence type="ECO:0000256" key="3">
    <source>
        <dbReference type="ARBA" id="ARBA00017145"/>
    </source>
</evidence>
<dbReference type="GO" id="GO:0005576">
    <property type="term" value="C:extracellular region"/>
    <property type="evidence" value="ECO:0007669"/>
    <property type="project" value="UniProtKB-SubCell"/>
</dbReference>
<name>A0A9D3NRL7_9TELE</name>
<keyword evidence="10" id="KW-1015">Disulfide bond</keyword>
<keyword evidence="8" id="KW-0221">Differentiation</keyword>
<dbReference type="PROSITE" id="PS50998">
    <property type="entry name" value="GLA_2"/>
    <property type="match status" value="1"/>
</dbReference>
<dbReference type="InterPro" id="IPR027118">
    <property type="entry name" value="MGP"/>
</dbReference>
<keyword evidence="11" id="KW-0891">Chondrogenesis</keyword>
<dbReference type="InterPro" id="IPR058704">
    <property type="entry name" value="BGLAP-like_C"/>
</dbReference>
<evidence type="ECO:0000256" key="11">
    <source>
        <dbReference type="ARBA" id="ARBA00023188"/>
    </source>
</evidence>
<dbReference type="EMBL" id="JAHKSW010000012">
    <property type="protein sequence ID" value="KAG7326038.1"/>
    <property type="molecule type" value="Genomic_DNA"/>
</dbReference>
<evidence type="ECO:0000256" key="5">
    <source>
        <dbReference type="ARBA" id="ARBA00022479"/>
    </source>
</evidence>
<dbReference type="GO" id="GO:0051216">
    <property type="term" value="P:cartilage development"/>
    <property type="evidence" value="ECO:0007669"/>
    <property type="project" value="UniProtKB-KW"/>
</dbReference>
<dbReference type="GO" id="GO:0030154">
    <property type="term" value="P:cell differentiation"/>
    <property type="evidence" value="ECO:0007669"/>
    <property type="project" value="UniProtKB-KW"/>
</dbReference>
<keyword evidence="6" id="KW-0964">Secreted</keyword>
<evidence type="ECO:0000256" key="1">
    <source>
        <dbReference type="ARBA" id="ARBA00004613"/>
    </source>
</evidence>
<dbReference type="InterPro" id="IPR000294">
    <property type="entry name" value="GLA_domain"/>
</dbReference>
<comment type="caution">
    <text evidence="14">The sequence shown here is derived from an EMBL/GenBank/DDBJ whole genome shotgun (WGS) entry which is preliminary data.</text>
</comment>
<evidence type="ECO:0000256" key="7">
    <source>
        <dbReference type="ARBA" id="ARBA00022553"/>
    </source>
</evidence>
<evidence type="ECO:0000256" key="12">
    <source>
        <dbReference type="SAM" id="SignalP"/>
    </source>
</evidence>
<evidence type="ECO:0000256" key="9">
    <source>
        <dbReference type="ARBA" id="ARBA00022855"/>
    </source>
</evidence>
<dbReference type="SUPFAM" id="SSF57630">
    <property type="entry name" value="GLA-domain"/>
    <property type="match status" value="1"/>
</dbReference>
<keyword evidence="12" id="KW-0732">Signal</keyword>
<proteinExistence type="inferred from homology"/>
<dbReference type="InterPro" id="IPR035972">
    <property type="entry name" value="GLA-like_dom_SF"/>
</dbReference>
<dbReference type="GO" id="GO:0005509">
    <property type="term" value="F:calcium ion binding"/>
    <property type="evidence" value="ECO:0007669"/>
    <property type="project" value="InterPro"/>
</dbReference>
<reference evidence="14 15" key="1">
    <citation type="submission" date="2021-06" db="EMBL/GenBank/DDBJ databases">
        <title>Chromosome-level genome assembly of the red-tail catfish (Hemibagrus wyckioides).</title>
        <authorList>
            <person name="Shao F."/>
        </authorList>
    </citation>
    <scope>NUCLEOTIDE SEQUENCE [LARGE SCALE GENOMIC DNA]</scope>
    <source>
        <strain evidence="14">EC202008001</strain>
        <tissue evidence="14">Blood</tissue>
    </source>
</reference>
<dbReference type="AlphaFoldDB" id="A0A9D3NRL7"/>
<keyword evidence="15" id="KW-1185">Reference proteome</keyword>
<feature type="chain" id="PRO_5039359790" description="Matrix Gla protein" evidence="12">
    <location>
        <begin position="28"/>
        <end position="118"/>
    </location>
</feature>
<dbReference type="PANTHER" id="PTHR10109:SF0">
    <property type="entry name" value="MATRIX GLA PROTEIN"/>
    <property type="match status" value="1"/>
</dbReference>
<gene>
    <name evidence="14" type="ORF">KOW79_010963</name>
</gene>
<evidence type="ECO:0000256" key="8">
    <source>
        <dbReference type="ARBA" id="ARBA00022782"/>
    </source>
</evidence>
<keyword evidence="5" id="KW-0301">Gamma-carboxyglutamic acid</keyword>
<protein>
    <recommendedName>
        <fullName evidence="3">Matrix Gla protein</fullName>
    </recommendedName>
</protein>
<dbReference type="PANTHER" id="PTHR10109">
    <property type="entry name" value="MATRIX GLA PROTEIN"/>
    <property type="match status" value="1"/>
</dbReference>
<dbReference type="Proteomes" id="UP000824219">
    <property type="component" value="Linkage Group LG12"/>
</dbReference>